<evidence type="ECO:0000256" key="1">
    <source>
        <dbReference type="SAM" id="MobiDB-lite"/>
    </source>
</evidence>
<reference evidence="2" key="1">
    <citation type="submission" date="2023-01" db="EMBL/GenBank/DDBJ databases">
        <title>Genome assembly of the deep-sea coral Lophelia pertusa.</title>
        <authorList>
            <person name="Herrera S."/>
            <person name="Cordes E."/>
        </authorList>
    </citation>
    <scope>NUCLEOTIDE SEQUENCE</scope>
    <source>
        <strain evidence="2">USNM1676648</strain>
        <tissue evidence="2">Polyp</tissue>
    </source>
</reference>
<name>A0A9X0DEA6_9CNID</name>
<dbReference type="AlphaFoldDB" id="A0A9X0DEA6"/>
<feature type="region of interest" description="Disordered" evidence="1">
    <location>
        <begin position="80"/>
        <end position="119"/>
    </location>
</feature>
<comment type="caution">
    <text evidence="2">The sequence shown here is derived from an EMBL/GenBank/DDBJ whole genome shotgun (WGS) entry which is preliminary data.</text>
</comment>
<dbReference type="Proteomes" id="UP001163046">
    <property type="component" value="Unassembled WGS sequence"/>
</dbReference>
<dbReference type="EMBL" id="MU825396">
    <property type="protein sequence ID" value="KAJ7394814.1"/>
    <property type="molecule type" value="Genomic_DNA"/>
</dbReference>
<keyword evidence="3" id="KW-1185">Reference proteome</keyword>
<gene>
    <name evidence="2" type="ORF">OS493_000648</name>
</gene>
<dbReference type="OrthoDB" id="6038219at2759"/>
<feature type="compositionally biased region" description="Basic and acidic residues" evidence="1">
    <location>
        <begin position="88"/>
        <end position="106"/>
    </location>
</feature>
<feature type="compositionally biased region" description="Low complexity" evidence="1">
    <location>
        <begin position="107"/>
        <end position="119"/>
    </location>
</feature>
<protein>
    <submittedName>
        <fullName evidence="2">Uncharacterized protein</fullName>
    </submittedName>
</protein>
<proteinExistence type="predicted"/>
<organism evidence="2 3">
    <name type="scientific">Desmophyllum pertusum</name>
    <dbReference type="NCBI Taxonomy" id="174260"/>
    <lineage>
        <taxon>Eukaryota</taxon>
        <taxon>Metazoa</taxon>
        <taxon>Cnidaria</taxon>
        <taxon>Anthozoa</taxon>
        <taxon>Hexacorallia</taxon>
        <taxon>Scleractinia</taxon>
        <taxon>Caryophylliina</taxon>
        <taxon>Caryophylliidae</taxon>
        <taxon>Desmophyllum</taxon>
    </lineage>
</organism>
<evidence type="ECO:0000313" key="2">
    <source>
        <dbReference type="EMBL" id="KAJ7394814.1"/>
    </source>
</evidence>
<evidence type="ECO:0000313" key="3">
    <source>
        <dbReference type="Proteomes" id="UP001163046"/>
    </source>
</evidence>
<accession>A0A9X0DEA6</accession>
<sequence>MMRRAKHLNSEKIKGATLCYLSPIIVNKCSILSAKCVCNIDDVLQRAWDEVCKTRDVCDKALQGIYRSVAFFFSAISTQGPKKKANKKGGDKAKNDDHCADSKDDSITPSQVTSTSSQTWLSNHPSIVNRKLRPSISYWIALTMPNGATANPITVNRALLECGVEAIANQAHSGTPEVTQEKTSEVGEPGLGDKTTVLINEIAIAMRRLDYALYRGKIYKKCEGDKYTYSYKCNVKAFVNSLAANEPFKSRLIRDMKRVIELLSDRDCELIRPISVDYNLIEVNQGYRWSIEE</sequence>